<dbReference type="GO" id="GO:0005524">
    <property type="term" value="F:ATP binding"/>
    <property type="evidence" value="ECO:0007669"/>
    <property type="project" value="UniProtKB-KW"/>
</dbReference>
<evidence type="ECO:0000313" key="12">
    <source>
        <dbReference type="Proteomes" id="UP000581688"/>
    </source>
</evidence>
<dbReference type="GO" id="GO:0005886">
    <property type="term" value="C:plasma membrane"/>
    <property type="evidence" value="ECO:0007669"/>
    <property type="project" value="UniProtKB-SubCell"/>
</dbReference>
<feature type="transmembrane region" description="Helical" evidence="8">
    <location>
        <begin position="232"/>
        <end position="251"/>
    </location>
</feature>
<feature type="domain" description="ABC transporter" evidence="9">
    <location>
        <begin position="434"/>
        <end position="668"/>
    </location>
</feature>
<evidence type="ECO:0000259" key="10">
    <source>
        <dbReference type="PROSITE" id="PS50929"/>
    </source>
</evidence>
<dbReference type="PROSITE" id="PS50893">
    <property type="entry name" value="ABC_TRANSPORTER_2"/>
    <property type="match status" value="1"/>
</dbReference>
<evidence type="ECO:0000256" key="2">
    <source>
        <dbReference type="ARBA" id="ARBA00022448"/>
    </source>
</evidence>
<feature type="transmembrane region" description="Helical" evidence="8">
    <location>
        <begin position="21"/>
        <end position="42"/>
    </location>
</feature>
<dbReference type="CDD" id="cd03254">
    <property type="entry name" value="ABCC_Glucan_exporter_like"/>
    <property type="match status" value="1"/>
</dbReference>
<dbReference type="InterPro" id="IPR036640">
    <property type="entry name" value="ABC1_TM_sf"/>
</dbReference>
<feature type="transmembrane region" description="Helical" evidence="8">
    <location>
        <begin position="352"/>
        <end position="381"/>
    </location>
</feature>
<keyword evidence="5 11" id="KW-0067">ATP-binding</keyword>
<evidence type="ECO:0000256" key="8">
    <source>
        <dbReference type="SAM" id="Phobius"/>
    </source>
</evidence>
<organism evidence="11 12">
    <name type="scientific">Salirhabdus euzebyi</name>
    <dbReference type="NCBI Taxonomy" id="394506"/>
    <lineage>
        <taxon>Bacteria</taxon>
        <taxon>Bacillati</taxon>
        <taxon>Bacillota</taxon>
        <taxon>Bacilli</taxon>
        <taxon>Bacillales</taxon>
        <taxon>Bacillaceae</taxon>
        <taxon>Salirhabdus</taxon>
    </lineage>
</organism>
<proteinExistence type="predicted"/>
<dbReference type="FunFam" id="3.40.50.300:FF:000287">
    <property type="entry name" value="Multidrug ABC transporter ATP-binding protein"/>
    <property type="match status" value="1"/>
</dbReference>
<dbReference type="RefSeq" id="WP_174496425.1">
    <property type="nucleotide sequence ID" value="NZ_CADDWK010000007.1"/>
</dbReference>
<gene>
    <name evidence="11" type="ORF">HNQ94_000244</name>
</gene>
<evidence type="ECO:0000256" key="7">
    <source>
        <dbReference type="ARBA" id="ARBA00023136"/>
    </source>
</evidence>
<dbReference type="GO" id="GO:0034040">
    <property type="term" value="F:ATPase-coupled lipid transmembrane transporter activity"/>
    <property type="evidence" value="ECO:0007669"/>
    <property type="project" value="TreeGrafter"/>
</dbReference>
<dbReference type="Gene3D" id="3.40.50.300">
    <property type="entry name" value="P-loop containing nucleotide triphosphate hydrolases"/>
    <property type="match status" value="1"/>
</dbReference>
<dbReference type="InterPro" id="IPR003593">
    <property type="entry name" value="AAA+_ATPase"/>
</dbReference>
<keyword evidence="3 8" id="KW-0812">Transmembrane</keyword>
<evidence type="ECO:0000313" key="11">
    <source>
        <dbReference type="EMBL" id="MBB6451823.1"/>
    </source>
</evidence>
<dbReference type="SUPFAM" id="SSF90123">
    <property type="entry name" value="ABC transporter transmembrane region"/>
    <property type="match status" value="1"/>
</dbReference>
<dbReference type="PROSITE" id="PS50929">
    <property type="entry name" value="ABC_TM1F"/>
    <property type="match status" value="1"/>
</dbReference>
<sequence>MSKRTTERQLFDYAMTSKKSISLGLCCLIIAVALELTGPFIAKHVIDNHIVGIQAHWAEVTENDDKYTVSFQGNYLKRQDRLTNSDEVIHTNTLLQSGRDYYFVNDNVPINGNVSVINENTLKIETPDNIEEVEATSLSVTDLYAFFKPEIRPIFTLLFIYIGLIMIASVFQYLKTYLLQVSSNKVIQTMRNDVFEHIHRLPVRYFVNRPAGKIVARVTNDTEAIRELYVKVLETFVNGFIYMTGIFIALFLLNVKLAFICLLLLPIMVVWMKLYKNYAGNFNRIIRSTISEINGKINESIQGMPIIQAFRRTKATQEEFEEMNYRHFHYQMKLNKLNAFTSFNLVNVLRNLAFVAFIWYFGGASLSTGGLISAGVLYAFVDYLTRLFEPVNQIVNQLPHLEQARVAGARVFELLDESGEDVDNKPITKYKGDVRFRNVWFAYEEDDFIIKDMSFCVKAGQTAAFVGHTGSGKSSIMNLLFRFYDPQKGVIEIDGLDTKQLSRQQVRSHIGIVLQDPFIFTGTILSNITLNNPAISREKAVAALQAVGADQFIKKLPKQYDQPVRESGTQFSTGQRQLLSFARALAYDPAILILDEATANIDTETEGLIQDAMAVLKRGRTTLVIAHRLSTIQQADQIFVLERGKIIEKGTHVELLQQNGNYLQMYEMQQGKLSITT</sequence>
<comment type="caution">
    <text evidence="11">The sequence shown here is derived from an EMBL/GenBank/DDBJ whole genome shotgun (WGS) entry which is preliminary data.</text>
</comment>
<evidence type="ECO:0000256" key="5">
    <source>
        <dbReference type="ARBA" id="ARBA00022840"/>
    </source>
</evidence>
<dbReference type="SMART" id="SM00382">
    <property type="entry name" value="AAA"/>
    <property type="match status" value="1"/>
</dbReference>
<dbReference type="InterPro" id="IPR039421">
    <property type="entry name" value="Type_1_exporter"/>
</dbReference>
<evidence type="ECO:0000256" key="6">
    <source>
        <dbReference type="ARBA" id="ARBA00022989"/>
    </source>
</evidence>
<feature type="transmembrane region" description="Helical" evidence="8">
    <location>
        <begin position="257"/>
        <end position="275"/>
    </location>
</feature>
<feature type="transmembrane region" description="Helical" evidence="8">
    <location>
        <begin position="154"/>
        <end position="174"/>
    </location>
</feature>
<dbReference type="GO" id="GO:0016887">
    <property type="term" value="F:ATP hydrolysis activity"/>
    <property type="evidence" value="ECO:0007669"/>
    <property type="project" value="InterPro"/>
</dbReference>
<dbReference type="PANTHER" id="PTHR24221">
    <property type="entry name" value="ATP-BINDING CASSETTE SUB-FAMILY B"/>
    <property type="match status" value="1"/>
</dbReference>
<reference evidence="11 12" key="1">
    <citation type="submission" date="2020-08" db="EMBL/GenBank/DDBJ databases">
        <title>Genomic Encyclopedia of Type Strains, Phase IV (KMG-IV): sequencing the most valuable type-strain genomes for metagenomic binning, comparative biology and taxonomic classification.</title>
        <authorList>
            <person name="Goeker M."/>
        </authorList>
    </citation>
    <scope>NUCLEOTIDE SEQUENCE [LARGE SCALE GENOMIC DNA]</scope>
    <source>
        <strain evidence="11 12">DSM 19612</strain>
    </source>
</reference>
<dbReference type="Proteomes" id="UP000581688">
    <property type="component" value="Unassembled WGS sequence"/>
</dbReference>
<keyword evidence="12" id="KW-1185">Reference proteome</keyword>
<dbReference type="GO" id="GO:0140359">
    <property type="term" value="F:ABC-type transporter activity"/>
    <property type="evidence" value="ECO:0007669"/>
    <property type="project" value="InterPro"/>
</dbReference>
<dbReference type="Pfam" id="PF00005">
    <property type="entry name" value="ABC_tran"/>
    <property type="match status" value="1"/>
</dbReference>
<dbReference type="InterPro" id="IPR011527">
    <property type="entry name" value="ABC1_TM_dom"/>
</dbReference>
<protein>
    <submittedName>
        <fullName evidence="11">ATP-binding cassette subfamily B protein</fullName>
    </submittedName>
</protein>
<dbReference type="EMBL" id="JACHGH010000001">
    <property type="protein sequence ID" value="MBB6451823.1"/>
    <property type="molecule type" value="Genomic_DNA"/>
</dbReference>
<evidence type="ECO:0000256" key="1">
    <source>
        <dbReference type="ARBA" id="ARBA00004651"/>
    </source>
</evidence>
<dbReference type="PANTHER" id="PTHR24221:SF430">
    <property type="entry name" value="MULTIDRUG RESISTANCE ABC TRANSPORTER ATP-BINDING_PERMEASE PROTEIN YHEH-RELATED"/>
    <property type="match status" value="1"/>
</dbReference>
<evidence type="ECO:0000256" key="3">
    <source>
        <dbReference type="ARBA" id="ARBA00022692"/>
    </source>
</evidence>
<dbReference type="Gene3D" id="1.20.1560.10">
    <property type="entry name" value="ABC transporter type 1, transmembrane domain"/>
    <property type="match status" value="1"/>
</dbReference>
<name>A0A841Q178_9BACI</name>
<comment type="subcellular location">
    <subcellularLocation>
        <location evidence="1">Cell membrane</location>
        <topology evidence="1">Multi-pass membrane protein</topology>
    </subcellularLocation>
</comment>
<dbReference type="CDD" id="cd18544">
    <property type="entry name" value="ABC_6TM_TmrA_like"/>
    <property type="match status" value="1"/>
</dbReference>
<feature type="domain" description="ABC transmembrane type-1" evidence="10">
    <location>
        <begin position="23"/>
        <end position="403"/>
    </location>
</feature>
<evidence type="ECO:0000259" key="9">
    <source>
        <dbReference type="PROSITE" id="PS50893"/>
    </source>
</evidence>
<keyword evidence="6 8" id="KW-1133">Transmembrane helix</keyword>
<dbReference type="Pfam" id="PF00664">
    <property type="entry name" value="ABC_membrane"/>
    <property type="match status" value="1"/>
</dbReference>
<evidence type="ECO:0000256" key="4">
    <source>
        <dbReference type="ARBA" id="ARBA00022741"/>
    </source>
</evidence>
<dbReference type="SUPFAM" id="SSF52540">
    <property type="entry name" value="P-loop containing nucleoside triphosphate hydrolases"/>
    <property type="match status" value="1"/>
</dbReference>
<dbReference type="AlphaFoldDB" id="A0A841Q178"/>
<dbReference type="InterPro" id="IPR003439">
    <property type="entry name" value="ABC_transporter-like_ATP-bd"/>
</dbReference>
<keyword evidence="7 8" id="KW-0472">Membrane</keyword>
<keyword evidence="2" id="KW-0813">Transport</keyword>
<keyword evidence="4" id="KW-0547">Nucleotide-binding</keyword>
<dbReference type="InterPro" id="IPR027417">
    <property type="entry name" value="P-loop_NTPase"/>
</dbReference>
<accession>A0A841Q178</accession>